<protein>
    <submittedName>
        <fullName evidence="2">Uncharacterized protein</fullName>
    </submittedName>
</protein>
<comment type="caution">
    <text evidence="2">The sequence shown here is derived from an EMBL/GenBank/DDBJ whole genome shotgun (WGS) entry which is preliminary data.</text>
</comment>
<organism evidence="2 3">
    <name type="scientific">Elysia crispata</name>
    <name type="common">lettuce slug</name>
    <dbReference type="NCBI Taxonomy" id="231223"/>
    <lineage>
        <taxon>Eukaryota</taxon>
        <taxon>Metazoa</taxon>
        <taxon>Spiralia</taxon>
        <taxon>Lophotrochozoa</taxon>
        <taxon>Mollusca</taxon>
        <taxon>Gastropoda</taxon>
        <taxon>Heterobranchia</taxon>
        <taxon>Euthyneura</taxon>
        <taxon>Panpulmonata</taxon>
        <taxon>Sacoglossa</taxon>
        <taxon>Placobranchoidea</taxon>
        <taxon>Plakobranchidae</taxon>
        <taxon>Elysia</taxon>
    </lineage>
</organism>
<gene>
    <name evidence="2" type="ORF">RRG08_032474</name>
</gene>
<keyword evidence="3" id="KW-1185">Reference proteome</keyword>
<reference evidence="2" key="1">
    <citation type="journal article" date="2023" name="G3 (Bethesda)">
        <title>A reference genome for the long-term kleptoplast-retaining sea slug Elysia crispata morphotype clarki.</title>
        <authorList>
            <person name="Eastman K.E."/>
            <person name="Pendleton A.L."/>
            <person name="Shaikh M.A."/>
            <person name="Suttiyut T."/>
            <person name="Ogas R."/>
            <person name="Tomko P."/>
            <person name="Gavelis G."/>
            <person name="Widhalm J.R."/>
            <person name="Wisecaver J.H."/>
        </authorList>
    </citation>
    <scope>NUCLEOTIDE SEQUENCE</scope>
    <source>
        <strain evidence="2">ECLA1</strain>
    </source>
</reference>
<name>A0AAE1ECI2_9GAST</name>
<dbReference type="AlphaFoldDB" id="A0AAE1ECI2"/>
<evidence type="ECO:0000313" key="3">
    <source>
        <dbReference type="Proteomes" id="UP001283361"/>
    </source>
</evidence>
<proteinExistence type="predicted"/>
<evidence type="ECO:0000313" key="2">
    <source>
        <dbReference type="EMBL" id="KAK3802574.1"/>
    </source>
</evidence>
<dbReference type="EMBL" id="JAWDGP010000226">
    <property type="protein sequence ID" value="KAK3802574.1"/>
    <property type="molecule type" value="Genomic_DNA"/>
</dbReference>
<evidence type="ECO:0000256" key="1">
    <source>
        <dbReference type="SAM" id="MobiDB-lite"/>
    </source>
</evidence>
<dbReference type="Proteomes" id="UP001283361">
    <property type="component" value="Unassembled WGS sequence"/>
</dbReference>
<accession>A0AAE1ECI2</accession>
<sequence>MSGLVLFSSSYRSRIPQFELNKRPELFARPFVQVCSDFGQSSQILEALPLTVKIKDGLGGDQAMWTELLLLRVYIRGRNRQKQGYMDILTFGNISGVGHAYNMAVRMKGKHRQASVRQNGSVLGGTSRGYLGSPVSDH</sequence>
<feature type="region of interest" description="Disordered" evidence="1">
    <location>
        <begin position="114"/>
        <end position="138"/>
    </location>
</feature>